<name>A0A5C6MB68_9LACO</name>
<gene>
    <name evidence="2" type="ORF">LABALGLTS371_15500</name>
</gene>
<dbReference type="Proteomes" id="UP000321659">
    <property type="component" value="Unassembled WGS sequence"/>
</dbReference>
<evidence type="ECO:0000259" key="1">
    <source>
        <dbReference type="SMART" id="SM00635"/>
    </source>
</evidence>
<dbReference type="AlphaFoldDB" id="A0A5C6MB68"/>
<evidence type="ECO:0000313" key="3">
    <source>
        <dbReference type="Proteomes" id="UP000321659"/>
    </source>
</evidence>
<comment type="caution">
    <text evidence="2">The sequence shown here is derived from an EMBL/GenBank/DDBJ whole genome shotgun (WGS) entry which is preliminary data.</text>
</comment>
<protein>
    <recommendedName>
        <fullName evidence="1">BIG2 domain-containing protein</fullName>
    </recommendedName>
</protein>
<dbReference type="EMBL" id="SRRQ01000019">
    <property type="protein sequence ID" value="TWW10214.1"/>
    <property type="molecule type" value="Genomic_DNA"/>
</dbReference>
<dbReference type="Pfam" id="PF02368">
    <property type="entry name" value="Big_2"/>
    <property type="match status" value="1"/>
</dbReference>
<sequence>MDLWQKYIQGTHPVKPDPTGVKLNKTTLTLGVGKEDSSVTATIEPTGANQELTVTSKDQKVATVDGLKVTGVTAGTVEVEVASKVKPGIKATIAVKVTV</sequence>
<dbReference type="InterPro" id="IPR008964">
    <property type="entry name" value="Invasin/intimin_cell_adhesion"/>
</dbReference>
<organism evidence="2 3">
    <name type="scientific">Dellaglioa algida</name>
    <dbReference type="NCBI Taxonomy" id="105612"/>
    <lineage>
        <taxon>Bacteria</taxon>
        <taxon>Bacillati</taxon>
        <taxon>Bacillota</taxon>
        <taxon>Bacilli</taxon>
        <taxon>Lactobacillales</taxon>
        <taxon>Lactobacillaceae</taxon>
        <taxon>Dellaglioa</taxon>
    </lineage>
</organism>
<proteinExistence type="predicted"/>
<dbReference type="SMART" id="SM00635">
    <property type="entry name" value="BID_2"/>
    <property type="match status" value="1"/>
</dbReference>
<reference evidence="2 3" key="1">
    <citation type="submission" date="2019-04" db="EMBL/GenBank/DDBJ databases">
        <title>In vitro growth and metabolic characteristics of meat-borne Lactobacillus algidus strains.</title>
        <authorList>
            <person name="Sade E."/>
            <person name="Per J."/>
            <person name="Tytti H."/>
            <person name="Johanna B.K."/>
        </authorList>
    </citation>
    <scope>NUCLEOTIDE SEQUENCE [LARGE SCALE GENOMIC DNA]</scope>
    <source>
        <strain evidence="2 3">LTS37-1</strain>
    </source>
</reference>
<dbReference type="SUPFAM" id="SSF49373">
    <property type="entry name" value="Invasin/intimin cell-adhesion fragments"/>
    <property type="match status" value="1"/>
</dbReference>
<evidence type="ECO:0000313" key="2">
    <source>
        <dbReference type="EMBL" id="TWW10214.1"/>
    </source>
</evidence>
<dbReference type="InterPro" id="IPR003343">
    <property type="entry name" value="Big_2"/>
</dbReference>
<dbReference type="Gene3D" id="2.60.40.1080">
    <property type="match status" value="1"/>
</dbReference>
<feature type="domain" description="BIG2" evidence="1">
    <location>
        <begin position="17"/>
        <end position="93"/>
    </location>
</feature>
<dbReference type="RefSeq" id="WP_146303351.1">
    <property type="nucleotide sequence ID" value="NZ_JANXLA010000002.1"/>
</dbReference>
<accession>A0A5C6MB68</accession>